<dbReference type="Gene3D" id="2.40.30.10">
    <property type="entry name" value="Translation factors"/>
    <property type="match status" value="1"/>
</dbReference>
<keyword evidence="3" id="KW-0001">2Fe-2S</keyword>
<dbReference type="PROSITE" id="PS51384">
    <property type="entry name" value="FAD_FR"/>
    <property type="match status" value="1"/>
</dbReference>
<keyword evidence="7" id="KW-0408">Iron</keyword>
<dbReference type="PANTHER" id="PTHR47354">
    <property type="entry name" value="NADH OXIDOREDUCTASE HCR"/>
    <property type="match status" value="1"/>
</dbReference>
<dbReference type="Pfam" id="PF00175">
    <property type="entry name" value="NAD_binding_1"/>
    <property type="match status" value="1"/>
</dbReference>
<feature type="domain" description="2Fe-2S ferredoxin-type" evidence="9">
    <location>
        <begin position="285"/>
        <end position="368"/>
    </location>
</feature>
<organism evidence="11 12">
    <name type="scientific">Rubidibacter lacunae KORDI 51-2</name>
    <dbReference type="NCBI Taxonomy" id="582515"/>
    <lineage>
        <taxon>Bacteria</taxon>
        <taxon>Bacillati</taxon>
        <taxon>Cyanobacteriota</taxon>
        <taxon>Cyanophyceae</taxon>
        <taxon>Oscillatoriophycideae</taxon>
        <taxon>Chroococcales</taxon>
        <taxon>Aphanothecaceae</taxon>
        <taxon>Rubidibacter</taxon>
    </lineage>
</organism>
<dbReference type="SUPFAM" id="SSF52343">
    <property type="entry name" value="Ferredoxin reductase-like, C-terminal NADP-linked domain"/>
    <property type="match status" value="1"/>
</dbReference>
<dbReference type="InterPro" id="IPR036010">
    <property type="entry name" value="2Fe-2S_ferredoxin-like_sf"/>
</dbReference>
<evidence type="ECO:0000256" key="2">
    <source>
        <dbReference type="ARBA" id="ARBA00022630"/>
    </source>
</evidence>
<dbReference type="Proteomes" id="UP000016960">
    <property type="component" value="Unassembled WGS sequence"/>
</dbReference>
<keyword evidence="8" id="KW-0411">Iron-sulfur</keyword>
<evidence type="ECO:0000256" key="6">
    <source>
        <dbReference type="ARBA" id="ARBA00023002"/>
    </source>
</evidence>
<sequence length="368" mass="39716">MAPAADGSDTWSGWRDFVVACKVKESAEITSFYLKPKDGGKLPDFKPGQFLTVKLSIPDLSRPTIRTYSLSDYAPTAGAGDERHHQYYRLSIKREGPPKGQDVPPGLASNFMHDRVEEGTVILAKPPSGKFVIDPEATVPLVLLSNGVGITPMLAMAKAATRANRDRPVWFLHGARNGNYHAFHGDALAISDAPSYCVRYRYSRPRLEDEGKYDSEGYVDAEFVKATVGTQDAEFYICGSPSFMQSLQDGLKDWGVPESRVFFESFSKPKKVAADPAAEIDGLAAEVVFAKSGKTATWTPAGGTLLEFAEANGVDAASSCRGGICLTCMCALTSGEVEYLEPPTGEPDEGAVLVCISKPKTDKVVLDL</sequence>
<dbReference type="GO" id="GO:0046872">
    <property type="term" value="F:metal ion binding"/>
    <property type="evidence" value="ECO:0007669"/>
    <property type="project" value="UniProtKB-KW"/>
</dbReference>
<proteinExistence type="predicted"/>
<evidence type="ECO:0000256" key="7">
    <source>
        <dbReference type="ARBA" id="ARBA00023004"/>
    </source>
</evidence>
<protein>
    <submittedName>
        <fullName evidence="11">Flavodoxin reductase (Ferredoxin-NADPH reductase) family 1</fullName>
    </submittedName>
</protein>
<dbReference type="GO" id="GO:0050660">
    <property type="term" value="F:flavin adenine dinucleotide binding"/>
    <property type="evidence" value="ECO:0007669"/>
    <property type="project" value="TreeGrafter"/>
</dbReference>
<dbReference type="InterPro" id="IPR050415">
    <property type="entry name" value="MRET"/>
</dbReference>
<keyword evidence="4" id="KW-0479">Metal-binding</keyword>
<dbReference type="Gene3D" id="3.10.20.30">
    <property type="match status" value="1"/>
</dbReference>
<dbReference type="GO" id="GO:0051537">
    <property type="term" value="F:2 iron, 2 sulfur cluster binding"/>
    <property type="evidence" value="ECO:0007669"/>
    <property type="project" value="UniProtKB-KW"/>
</dbReference>
<dbReference type="InterPro" id="IPR001433">
    <property type="entry name" value="OxRdtase_FAD/NAD-bd"/>
</dbReference>
<name>U5D8S5_9CHRO</name>
<dbReference type="PATRIC" id="fig|582515.4.peg.2731"/>
<dbReference type="Pfam" id="PF00111">
    <property type="entry name" value="Fer2"/>
    <property type="match status" value="1"/>
</dbReference>
<gene>
    <name evidence="11" type="ORF">KR51_00024220</name>
</gene>
<keyword evidence="12" id="KW-1185">Reference proteome</keyword>
<dbReference type="RefSeq" id="WP_022607655.1">
    <property type="nucleotide sequence ID" value="NZ_ASSJ01000058.1"/>
</dbReference>
<dbReference type="PANTHER" id="PTHR47354:SF8">
    <property type="entry name" value="1,2-PHENYLACETYL-COA EPOXIDASE, SUBUNIT E"/>
    <property type="match status" value="1"/>
</dbReference>
<dbReference type="SUPFAM" id="SSF54292">
    <property type="entry name" value="2Fe-2S ferredoxin-like"/>
    <property type="match status" value="1"/>
</dbReference>
<dbReference type="GO" id="GO:0016491">
    <property type="term" value="F:oxidoreductase activity"/>
    <property type="evidence" value="ECO:0007669"/>
    <property type="project" value="UniProtKB-KW"/>
</dbReference>
<evidence type="ECO:0000256" key="1">
    <source>
        <dbReference type="ARBA" id="ARBA00001974"/>
    </source>
</evidence>
<keyword evidence="2" id="KW-0285">Flavoprotein</keyword>
<dbReference type="STRING" id="582515.KR51_00024220"/>
<dbReference type="CDD" id="cd06184">
    <property type="entry name" value="flavohem_like_fad_nad_binding"/>
    <property type="match status" value="1"/>
</dbReference>
<dbReference type="CDD" id="cd00207">
    <property type="entry name" value="fer2"/>
    <property type="match status" value="1"/>
</dbReference>
<evidence type="ECO:0000259" key="10">
    <source>
        <dbReference type="PROSITE" id="PS51384"/>
    </source>
</evidence>
<keyword evidence="5" id="KW-0274">FAD</keyword>
<dbReference type="InterPro" id="IPR017938">
    <property type="entry name" value="Riboflavin_synthase-like_b-brl"/>
</dbReference>
<dbReference type="EMBL" id="ASSJ01000058">
    <property type="protein sequence ID" value="ERN41003.1"/>
    <property type="molecule type" value="Genomic_DNA"/>
</dbReference>
<dbReference type="InterPro" id="IPR001041">
    <property type="entry name" value="2Fe-2S_ferredoxin-type"/>
</dbReference>
<evidence type="ECO:0000313" key="11">
    <source>
        <dbReference type="EMBL" id="ERN41003.1"/>
    </source>
</evidence>
<keyword evidence="6" id="KW-0560">Oxidoreductase</keyword>
<evidence type="ECO:0000259" key="9">
    <source>
        <dbReference type="PROSITE" id="PS51085"/>
    </source>
</evidence>
<reference evidence="11 12" key="1">
    <citation type="submission" date="2013-05" db="EMBL/GenBank/DDBJ databases">
        <title>Draft genome sequence of Rubidibacter lacunae KORDI 51-2.</title>
        <authorList>
            <person name="Choi D.H."/>
            <person name="Noh J.H."/>
            <person name="Kwon K.-K."/>
            <person name="Lee J.-H."/>
            <person name="Ryu J.-Y."/>
        </authorList>
    </citation>
    <scope>NUCLEOTIDE SEQUENCE [LARGE SCALE GENOMIC DNA]</scope>
    <source>
        <strain evidence="11 12">KORDI 51-2</strain>
    </source>
</reference>
<comment type="caution">
    <text evidence="11">The sequence shown here is derived from an EMBL/GenBank/DDBJ whole genome shotgun (WGS) entry which is preliminary data.</text>
</comment>
<comment type="cofactor">
    <cofactor evidence="1">
        <name>FAD</name>
        <dbReference type="ChEBI" id="CHEBI:57692"/>
    </cofactor>
</comment>
<dbReference type="SUPFAM" id="SSF63380">
    <property type="entry name" value="Riboflavin synthase domain-like"/>
    <property type="match status" value="1"/>
</dbReference>
<dbReference type="InterPro" id="IPR017927">
    <property type="entry name" value="FAD-bd_FR_type"/>
</dbReference>
<dbReference type="InterPro" id="IPR012675">
    <property type="entry name" value="Beta-grasp_dom_sf"/>
</dbReference>
<dbReference type="eggNOG" id="COG1018">
    <property type="taxonomic scope" value="Bacteria"/>
</dbReference>
<dbReference type="InterPro" id="IPR039261">
    <property type="entry name" value="FNR_nucleotide-bd"/>
</dbReference>
<evidence type="ECO:0000256" key="4">
    <source>
        <dbReference type="ARBA" id="ARBA00022723"/>
    </source>
</evidence>
<evidence type="ECO:0000256" key="8">
    <source>
        <dbReference type="ARBA" id="ARBA00023014"/>
    </source>
</evidence>
<accession>U5D8S5</accession>
<evidence type="ECO:0000256" key="5">
    <source>
        <dbReference type="ARBA" id="ARBA00022827"/>
    </source>
</evidence>
<dbReference type="OrthoDB" id="9801223at2"/>
<dbReference type="InParanoid" id="U5D8S5"/>
<feature type="domain" description="FAD-binding FR-type" evidence="10">
    <location>
        <begin position="12"/>
        <end position="134"/>
    </location>
</feature>
<dbReference type="FunCoup" id="U5D8S5">
    <property type="interactions" value="163"/>
</dbReference>
<evidence type="ECO:0000256" key="3">
    <source>
        <dbReference type="ARBA" id="ARBA00022714"/>
    </source>
</evidence>
<dbReference type="PROSITE" id="PS51085">
    <property type="entry name" value="2FE2S_FER_2"/>
    <property type="match status" value="1"/>
</dbReference>
<evidence type="ECO:0000313" key="12">
    <source>
        <dbReference type="Proteomes" id="UP000016960"/>
    </source>
</evidence>
<dbReference type="AlphaFoldDB" id="U5D8S5"/>
<dbReference type="Gene3D" id="3.40.50.80">
    <property type="entry name" value="Nucleotide-binding domain of ferredoxin-NADP reductase (FNR) module"/>
    <property type="match status" value="1"/>
</dbReference>